<reference evidence="1" key="2">
    <citation type="submission" date="2015-03" db="UniProtKB">
        <authorList>
            <consortium name="EnsemblPlants"/>
        </authorList>
    </citation>
    <scope>IDENTIFICATION</scope>
</reference>
<keyword evidence="2" id="KW-1185">Reference proteome</keyword>
<dbReference type="HOGENOM" id="CLU_2444340_0_0_1"/>
<organism evidence="1">
    <name type="scientific">Oryza barthii</name>
    <dbReference type="NCBI Taxonomy" id="65489"/>
    <lineage>
        <taxon>Eukaryota</taxon>
        <taxon>Viridiplantae</taxon>
        <taxon>Streptophyta</taxon>
        <taxon>Embryophyta</taxon>
        <taxon>Tracheophyta</taxon>
        <taxon>Spermatophyta</taxon>
        <taxon>Magnoliopsida</taxon>
        <taxon>Liliopsida</taxon>
        <taxon>Poales</taxon>
        <taxon>Poaceae</taxon>
        <taxon>BOP clade</taxon>
        <taxon>Oryzoideae</taxon>
        <taxon>Oryzeae</taxon>
        <taxon>Oryzinae</taxon>
        <taxon>Oryza</taxon>
    </lineage>
</organism>
<name>A0A0D3GCF2_9ORYZ</name>
<dbReference type="PaxDb" id="65489-OBART06G02060.1"/>
<evidence type="ECO:0000313" key="2">
    <source>
        <dbReference type="Proteomes" id="UP000026960"/>
    </source>
</evidence>
<evidence type="ECO:0000313" key="1">
    <source>
        <dbReference type="EnsemblPlants" id="OBART06G02060.1"/>
    </source>
</evidence>
<accession>A0A0D3GCF2</accession>
<proteinExistence type="predicted"/>
<sequence length="90" mass="9762">MGHIGACRKLMMLSTNILITCGFRRLLKEMGFIDKEEDLNDEAIAAFVKAFDKPLPPHVIAGLRCLTRLDDPASIPSDFAGQDGITTGTA</sequence>
<dbReference type="AlphaFoldDB" id="A0A0D3GCF2"/>
<dbReference type="Gramene" id="OBART06G02060.1">
    <property type="protein sequence ID" value="OBART06G02060.1"/>
    <property type="gene ID" value="OBART06G02060"/>
</dbReference>
<protein>
    <submittedName>
        <fullName evidence="1">Uncharacterized protein</fullName>
    </submittedName>
</protein>
<dbReference type="Proteomes" id="UP000026960">
    <property type="component" value="Chromosome 6"/>
</dbReference>
<dbReference type="EnsemblPlants" id="OBART06G02060.1">
    <property type="protein sequence ID" value="OBART06G02060.1"/>
    <property type="gene ID" value="OBART06G02060"/>
</dbReference>
<reference evidence="1" key="1">
    <citation type="journal article" date="2009" name="Rice">
        <title>De Novo Next Generation Sequencing of Plant Genomes.</title>
        <authorList>
            <person name="Rounsley S."/>
            <person name="Marri P.R."/>
            <person name="Yu Y."/>
            <person name="He R."/>
            <person name="Sisneros N."/>
            <person name="Goicoechea J.L."/>
            <person name="Lee S.J."/>
            <person name="Angelova A."/>
            <person name="Kudrna D."/>
            <person name="Luo M."/>
            <person name="Affourtit J."/>
            <person name="Desany B."/>
            <person name="Knight J."/>
            <person name="Niazi F."/>
            <person name="Egholm M."/>
            <person name="Wing R.A."/>
        </authorList>
    </citation>
    <scope>NUCLEOTIDE SEQUENCE [LARGE SCALE GENOMIC DNA]</scope>
    <source>
        <strain evidence="1">cv. IRGC 105608</strain>
    </source>
</reference>